<dbReference type="Proteomes" id="UP000499080">
    <property type="component" value="Unassembled WGS sequence"/>
</dbReference>
<organism evidence="1 2">
    <name type="scientific">Araneus ventricosus</name>
    <name type="common">Orbweaver spider</name>
    <name type="synonym">Epeira ventricosa</name>
    <dbReference type="NCBI Taxonomy" id="182803"/>
    <lineage>
        <taxon>Eukaryota</taxon>
        <taxon>Metazoa</taxon>
        <taxon>Ecdysozoa</taxon>
        <taxon>Arthropoda</taxon>
        <taxon>Chelicerata</taxon>
        <taxon>Arachnida</taxon>
        <taxon>Araneae</taxon>
        <taxon>Araneomorphae</taxon>
        <taxon>Entelegynae</taxon>
        <taxon>Araneoidea</taxon>
        <taxon>Araneidae</taxon>
        <taxon>Araneus</taxon>
    </lineage>
</organism>
<evidence type="ECO:0000313" key="2">
    <source>
        <dbReference type="Proteomes" id="UP000499080"/>
    </source>
</evidence>
<proteinExistence type="predicted"/>
<reference evidence="1 2" key="1">
    <citation type="journal article" date="2019" name="Sci. Rep.">
        <title>Orb-weaving spider Araneus ventricosus genome elucidates the spidroin gene catalogue.</title>
        <authorList>
            <person name="Kono N."/>
            <person name="Nakamura H."/>
            <person name="Ohtoshi R."/>
            <person name="Moran D.A.P."/>
            <person name="Shinohara A."/>
            <person name="Yoshida Y."/>
            <person name="Fujiwara M."/>
            <person name="Mori M."/>
            <person name="Tomita M."/>
            <person name="Arakawa K."/>
        </authorList>
    </citation>
    <scope>NUCLEOTIDE SEQUENCE [LARGE SCALE GENOMIC DNA]</scope>
</reference>
<dbReference type="AlphaFoldDB" id="A0A4Y2SFN3"/>
<dbReference type="EMBL" id="BGPR01021606">
    <property type="protein sequence ID" value="GBN87068.1"/>
    <property type="molecule type" value="Genomic_DNA"/>
</dbReference>
<comment type="caution">
    <text evidence="1">The sequence shown here is derived from an EMBL/GenBank/DDBJ whole genome shotgun (WGS) entry which is preliminary data.</text>
</comment>
<gene>
    <name evidence="1" type="ORF">AVEN_267185_1</name>
</gene>
<dbReference type="PROSITE" id="PS51257">
    <property type="entry name" value="PROKAR_LIPOPROTEIN"/>
    <property type="match status" value="1"/>
</dbReference>
<sequence length="99" mass="11288">MSSCRKGQRPFGFLIFSIGASILDLASCNPFLLACKQLKSLELFVLHNTNGIDLLMEFWLSNRTESLEEVPIDTSNIEDKEDYTNVMNTTSEYVSRLEF</sequence>
<name>A0A4Y2SFN3_ARAVE</name>
<keyword evidence="2" id="KW-1185">Reference proteome</keyword>
<protein>
    <submittedName>
        <fullName evidence="1">Uncharacterized protein</fullName>
    </submittedName>
</protein>
<accession>A0A4Y2SFN3</accession>
<evidence type="ECO:0000313" key="1">
    <source>
        <dbReference type="EMBL" id="GBN87068.1"/>
    </source>
</evidence>